<sequence length="112" mass="12797">MNNEDISKIIIVFCTAPPGEAHSIAAKLIEKALAACVNIFPIRSIYRWEGSICDEPEDLLIIKTCRDLIHELTSYLVSIHPYETPEVLCLPVVHGYDDYISWVMREVQKRHS</sequence>
<organism evidence="2 3">
    <name type="scientific">Methanospirillum stamsii</name>
    <dbReference type="NCBI Taxonomy" id="1277351"/>
    <lineage>
        <taxon>Archaea</taxon>
        <taxon>Methanobacteriati</taxon>
        <taxon>Methanobacteriota</taxon>
        <taxon>Stenosarchaea group</taxon>
        <taxon>Methanomicrobia</taxon>
        <taxon>Methanomicrobiales</taxon>
        <taxon>Methanospirillaceae</taxon>
        <taxon>Methanospirillum</taxon>
    </lineage>
</organism>
<dbReference type="RefSeq" id="WP_109941342.1">
    <property type="nucleotide sequence ID" value="NZ_CP176366.1"/>
</dbReference>
<evidence type="ECO:0000313" key="2">
    <source>
        <dbReference type="EMBL" id="PWR72958.1"/>
    </source>
</evidence>
<dbReference type="SUPFAM" id="SSF54913">
    <property type="entry name" value="GlnB-like"/>
    <property type="match status" value="1"/>
</dbReference>
<gene>
    <name evidence="2" type="ORF">DLD82_11825</name>
</gene>
<dbReference type="PANTHER" id="PTHR23419">
    <property type="entry name" value="DIVALENT CATION TOLERANCE CUTA-RELATED"/>
    <property type="match status" value="1"/>
</dbReference>
<dbReference type="InterPro" id="IPR011322">
    <property type="entry name" value="N-reg_PII-like_a/b"/>
</dbReference>
<dbReference type="InterPro" id="IPR015867">
    <property type="entry name" value="N-reg_PII/ATP_PRibTrfase_C"/>
</dbReference>
<comment type="caution">
    <text evidence="2">The sequence shown here is derived from an EMBL/GenBank/DDBJ whole genome shotgun (WGS) entry which is preliminary data.</text>
</comment>
<protein>
    <submittedName>
        <fullName evidence="2">Divalent-cation tolerance protein CutA</fullName>
    </submittedName>
</protein>
<dbReference type="GeneID" id="97609082"/>
<keyword evidence="3" id="KW-1185">Reference proteome</keyword>
<evidence type="ECO:0000313" key="3">
    <source>
        <dbReference type="Proteomes" id="UP000245934"/>
    </source>
</evidence>
<dbReference type="Pfam" id="PF03091">
    <property type="entry name" value="CutA1"/>
    <property type="match status" value="1"/>
</dbReference>
<dbReference type="Gene3D" id="3.30.70.120">
    <property type="match status" value="1"/>
</dbReference>
<name>A0A2V2N8X5_9EURY</name>
<proteinExistence type="inferred from homology"/>
<dbReference type="GO" id="GO:0010038">
    <property type="term" value="P:response to metal ion"/>
    <property type="evidence" value="ECO:0007669"/>
    <property type="project" value="InterPro"/>
</dbReference>
<dbReference type="GO" id="GO:0005507">
    <property type="term" value="F:copper ion binding"/>
    <property type="evidence" value="ECO:0007669"/>
    <property type="project" value="TreeGrafter"/>
</dbReference>
<dbReference type="OrthoDB" id="8015at2157"/>
<dbReference type="EMBL" id="QGMZ01000024">
    <property type="protein sequence ID" value="PWR72958.1"/>
    <property type="molecule type" value="Genomic_DNA"/>
</dbReference>
<dbReference type="InterPro" id="IPR004323">
    <property type="entry name" value="Ion_tolerance_CutA"/>
</dbReference>
<dbReference type="Proteomes" id="UP000245934">
    <property type="component" value="Unassembled WGS sequence"/>
</dbReference>
<accession>A0A2V2N8X5</accession>
<dbReference type="PANTHER" id="PTHR23419:SF8">
    <property type="entry name" value="FI09726P"/>
    <property type="match status" value="1"/>
</dbReference>
<comment type="similarity">
    <text evidence="1">Belongs to the CutA family.</text>
</comment>
<evidence type="ECO:0000256" key="1">
    <source>
        <dbReference type="ARBA" id="ARBA00010169"/>
    </source>
</evidence>
<dbReference type="AlphaFoldDB" id="A0A2V2N8X5"/>
<reference evidence="2 3" key="1">
    <citation type="submission" date="2018-05" db="EMBL/GenBank/DDBJ databases">
        <title>Draft genome of Methanospirillum stamsii Pt1.</title>
        <authorList>
            <person name="Dueholm M.S."/>
            <person name="Nielsen P.H."/>
            <person name="Bakmann L.F."/>
            <person name="Otzen D.E."/>
        </authorList>
    </citation>
    <scope>NUCLEOTIDE SEQUENCE [LARGE SCALE GENOMIC DNA]</scope>
    <source>
        <strain evidence="2 3">Pt1</strain>
    </source>
</reference>